<accession>K1TGM1</accession>
<evidence type="ECO:0000313" key="2">
    <source>
        <dbReference type="EMBL" id="EKC58416.1"/>
    </source>
</evidence>
<proteinExistence type="predicted"/>
<keyword evidence="2" id="KW-0969">Cilium</keyword>
<protein>
    <submittedName>
        <fullName evidence="2">Flagellar motor protein</fullName>
    </submittedName>
</protein>
<organism evidence="2">
    <name type="scientific">human gut metagenome</name>
    <dbReference type="NCBI Taxonomy" id="408170"/>
    <lineage>
        <taxon>unclassified sequences</taxon>
        <taxon>metagenomes</taxon>
        <taxon>organismal metagenomes</taxon>
    </lineage>
</organism>
<keyword evidence="2" id="KW-0282">Flagellum</keyword>
<keyword evidence="2" id="KW-0966">Cell projection</keyword>
<comment type="caution">
    <text evidence="2">The sequence shown here is derived from an EMBL/GenBank/DDBJ whole genome shotgun (WGS) entry which is preliminary data.</text>
</comment>
<gene>
    <name evidence="2" type="ORF">OBE_10019</name>
</gene>
<reference evidence="2" key="1">
    <citation type="journal article" date="2013" name="Environ. Microbiol.">
        <title>Microbiota from the distal guts of lean and obese adolescents exhibit partial functional redundancy besides clear differences in community structure.</title>
        <authorList>
            <person name="Ferrer M."/>
            <person name="Ruiz A."/>
            <person name="Lanza F."/>
            <person name="Haange S.B."/>
            <person name="Oberbach A."/>
            <person name="Till H."/>
            <person name="Bargiela R."/>
            <person name="Campoy C."/>
            <person name="Segura M.T."/>
            <person name="Richter M."/>
            <person name="von Bergen M."/>
            <person name="Seifert J."/>
            <person name="Suarez A."/>
        </authorList>
    </citation>
    <scope>NUCLEOTIDE SEQUENCE</scope>
</reference>
<dbReference type="EMBL" id="AJWZ01006913">
    <property type="protein sequence ID" value="EKC58416.1"/>
    <property type="molecule type" value="Genomic_DNA"/>
</dbReference>
<dbReference type="AlphaFoldDB" id="K1TGM1"/>
<name>K1TGM1_9ZZZZ</name>
<feature type="compositionally biased region" description="Polar residues" evidence="1">
    <location>
        <begin position="88"/>
        <end position="98"/>
    </location>
</feature>
<sequence length="98" mass="10696">MIVRAQLDTTSQAVIDDILKYEYRLNGANTDPYERNDSNSSDVNSDVVNEIIDNMESKYDSNPGDGNNSTNAAGPKYEPSYTGIPTDILTSAPTETSE</sequence>
<evidence type="ECO:0000256" key="1">
    <source>
        <dbReference type="SAM" id="MobiDB-lite"/>
    </source>
</evidence>
<feature type="region of interest" description="Disordered" evidence="1">
    <location>
        <begin position="56"/>
        <end position="98"/>
    </location>
</feature>